<dbReference type="EMBL" id="JAAOCA010000035">
    <property type="protein sequence ID" value="MBD1601458.1"/>
    <property type="molecule type" value="Genomic_DNA"/>
</dbReference>
<dbReference type="Proteomes" id="UP000805841">
    <property type="component" value="Unassembled WGS sequence"/>
</dbReference>
<dbReference type="InterPro" id="IPR011006">
    <property type="entry name" value="CheY-like_superfamily"/>
</dbReference>
<evidence type="ECO:0000313" key="2">
    <source>
        <dbReference type="Proteomes" id="UP000805841"/>
    </source>
</evidence>
<comment type="caution">
    <text evidence="1">The sequence shown here is derived from an EMBL/GenBank/DDBJ whole genome shotgun (WGS) entry which is preliminary data.</text>
</comment>
<dbReference type="RefSeq" id="WP_190424758.1">
    <property type="nucleotide sequence ID" value="NZ_JAAOCA010000035.1"/>
</dbReference>
<dbReference type="Gene3D" id="3.40.50.2300">
    <property type="match status" value="1"/>
</dbReference>
<keyword evidence="2" id="KW-1185">Reference proteome</keyword>
<name>A0ABR7Z7Y6_9PSED</name>
<protein>
    <submittedName>
        <fullName evidence="1">Response regulator</fullName>
    </submittedName>
</protein>
<proteinExistence type="predicted"/>
<reference evidence="1 2" key="1">
    <citation type="journal article" date="2020" name="Insects">
        <title>Bacteria Belonging to Pseudomonas typographi sp. nov. from the Bark Beetle Ips typographus Have Genomic Potential to Aid in the Host Ecology.</title>
        <authorList>
            <person name="Peral-Aranega E."/>
            <person name="Saati-Santamaria Z."/>
            <person name="Kolarik M."/>
            <person name="Rivas R."/>
            <person name="Garcia-Fraile P."/>
        </authorList>
    </citation>
    <scope>NUCLEOTIDE SEQUENCE [LARGE SCALE GENOMIC DNA]</scope>
    <source>
        <strain evidence="1 2">CA3A</strain>
    </source>
</reference>
<organism evidence="1 2">
    <name type="scientific">Pseudomonas typographi</name>
    <dbReference type="NCBI Taxonomy" id="2715964"/>
    <lineage>
        <taxon>Bacteria</taxon>
        <taxon>Pseudomonadati</taxon>
        <taxon>Pseudomonadota</taxon>
        <taxon>Gammaproteobacteria</taxon>
        <taxon>Pseudomonadales</taxon>
        <taxon>Pseudomonadaceae</taxon>
        <taxon>Pseudomonas</taxon>
    </lineage>
</organism>
<evidence type="ECO:0000313" key="1">
    <source>
        <dbReference type="EMBL" id="MBD1601458.1"/>
    </source>
</evidence>
<accession>A0ABR7Z7Y6</accession>
<dbReference type="SUPFAM" id="SSF52172">
    <property type="entry name" value="CheY-like"/>
    <property type="match status" value="1"/>
</dbReference>
<sequence length="128" mass="14148">MHSLDVLVVDRQPGQLLSLHQALNACGVFKVRVADTAGRIREALRQPRPLDIALLDSRLDLPLLDELSARQPRCALVLRGEGPVSALELQARQDGLWVLGHLPWNAPVHRLHALLGHYRQLARPGCVA</sequence>
<gene>
    <name evidence="1" type="ORF">HAQ05_22535</name>
</gene>